<accession>A0ABU6YCF8</accession>
<feature type="transmembrane region" description="Helical" evidence="2">
    <location>
        <begin position="27"/>
        <end position="46"/>
    </location>
</feature>
<protein>
    <submittedName>
        <fullName evidence="3">Uncharacterized protein</fullName>
    </submittedName>
</protein>
<keyword evidence="2" id="KW-1133">Transmembrane helix</keyword>
<keyword evidence="4" id="KW-1185">Reference proteome</keyword>
<dbReference type="PANTHER" id="PTHR11206">
    <property type="entry name" value="MULTIDRUG RESISTANCE PROTEIN"/>
    <property type="match status" value="1"/>
</dbReference>
<comment type="similarity">
    <text evidence="1">Belongs to the multi antimicrobial extrusion (MATE) (TC 2.A.66.1) family.</text>
</comment>
<feature type="transmembrane region" description="Helical" evidence="2">
    <location>
        <begin position="66"/>
        <end position="84"/>
    </location>
</feature>
<reference evidence="3 4" key="1">
    <citation type="journal article" date="2023" name="Plants (Basel)">
        <title>Bridging the Gap: Combining Genomics and Transcriptomics Approaches to Understand Stylosanthes scabra, an Orphan Legume from the Brazilian Caatinga.</title>
        <authorList>
            <person name="Ferreira-Neto J.R.C."/>
            <person name="da Silva M.D."/>
            <person name="Binneck E."/>
            <person name="de Melo N.F."/>
            <person name="da Silva R.H."/>
            <person name="de Melo A.L.T.M."/>
            <person name="Pandolfi V."/>
            <person name="Bustamante F.O."/>
            <person name="Brasileiro-Vidal A.C."/>
            <person name="Benko-Iseppon A.M."/>
        </authorList>
    </citation>
    <scope>NUCLEOTIDE SEQUENCE [LARGE SCALE GENOMIC DNA]</scope>
    <source>
        <tissue evidence="3">Leaves</tissue>
    </source>
</reference>
<feature type="transmembrane region" description="Helical" evidence="2">
    <location>
        <begin position="120"/>
        <end position="140"/>
    </location>
</feature>
<evidence type="ECO:0000256" key="2">
    <source>
        <dbReference type="SAM" id="Phobius"/>
    </source>
</evidence>
<evidence type="ECO:0000313" key="3">
    <source>
        <dbReference type="EMBL" id="MED6206938.1"/>
    </source>
</evidence>
<proteinExistence type="inferred from homology"/>
<keyword evidence="2" id="KW-0812">Transmembrane</keyword>
<keyword evidence="2" id="KW-0472">Membrane</keyword>
<evidence type="ECO:0000313" key="4">
    <source>
        <dbReference type="Proteomes" id="UP001341840"/>
    </source>
</evidence>
<dbReference type="Pfam" id="PF01554">
    <property type="entry name" value="MatE"/>
    <property type="match status" value="1"/>
</dbReference>
<evidence type="ECO:0000256" key="1">
    <source>
        <dbReference type="ARBA" id="ARBA00010199"/>
    </source>
</evidence>
<dbReference type="EMBL" id="JASCZI010241789">
    <property type="protein sequence ID" value="MED6206938.1"/>
    <property type="molecule type" value="Genomic_DNA"/>
</dbReference>
<name>A0ABU6YCF8_9FABA</name>
<comment type="caution">
    <text evidence="3">The sequence shown here is derived from an EMBL/GenBank/DDBJ whole genome shotgun (WGS) entry which is preliminary data.</text>
</comment>
<gene>
    <name evidence="3" type="ORF">PIB30_031280</name>
</gene>
<sequence length="141" mass="15638">MASGLETLCGQAYGAEQHQKFGMQIHTAIFSLVLMCIPLAMIWFNMERILILIGQDPLISHEAGKFTIWLVPGLFAYAIQQPLVRYSKELESSFALLSLLQLCSGDVPSSLDSHKLRGRGLWIGIQIGAFVQTVLLSVIYN</sequence>
<dbReference type="Proteomes" id="UP001341840">
    <property type="component" value="Unassembled WGS sequence"/>
</dbReference>
<organism evidence="3 4">
    <name type="scientific">Stylosanthes scabra</name>
    <dbReference type="NCBI Taxonomy" id="79078"/>
    <lineage>
        <taxon>Eukaryota</taxon>
        <taxon>Viridiplantae</taxon>
        <taxon>Streptophyta</taxon>
        <taxon>Embryophyta</taxon>
        <taxon>Tracheophyta</taxon>
        <taxon>Spermatophyta</taxon>
        <taxon>Magnoliopsida</taxon>
        <taxon>eudicotyledons</taxon>
        <taxon>Gunneridae</taxon>
        <taxon>Pentapetalae</taxon>
        <taxon>rosids</taxon>
        <taxon>fabids</taxon>
        <taxon>Fabales</taxon>
        <taxon>Fabaceae</taxon>
        <taxon>Papilionoideae</taxon>
        <taxon>50 kb inversion clade</taxon>
        <taxon>dalbergioids sensu lato</taxon>
        <taxon>Dalbergieae</taxon>
        <taxon>Pterocarpus clade</taxon>
        <taxon>Stylosanthes</taxon>
    </lineage>
</organism>
<dbReference type="InterPro" id="IPR002528">
    <property type="entry name" value="MATE_fam"/>
</dbReference>